<feature type="compositionally biased region" description="Low complexity" evidence="1">
    <location>
        <begin position="340"/>
        <end position="365"/>
    </location>
</feature>
<dbReference type="RefSeq" id="XP_007419233.1">
    <property type="nucleotide sequence ID" value="XM_007419171.1"/>
</dbReference>
<feature type="region of interest" description="Disordered" evidence="1">
    <location>
        <begin position="327"/>
        <end position="388"/>
    </location>
</feature>
<organism evidence="3">
    <name type="scientific">Melampsora larici-populina (strain 98AG31 / pathotype 3-4-7)</name>
    <name type="common">Poplar leaf rust fungus</name>
    <dbReference type="NCBI Taxonomy" id="747676"/>
    <lineage>
        <taxon>Eukaryota</taxon>
        <taxon>Fungi</taxon>
        <taxon>Dikarya</taxon>
        <taxon>Basidiomycota</taxon>
        <taxon>Pucciniomycotina</taxon>
        <taxon>Pucciniomycetes</taxon>
        <taxon>Pucciniales</taxon>
        <taxon>Melampsoraceae</taxon>
        <taxon>Melampsora</taxon>
    </lineage>
</organism>
<feature type="compositionally biased region" description="Basic residues" evidence="1">
    <location>
        <begin position="241"/>
        <end position="251"/>
    </location>
</feature>
<accession>F4SCX9</accession>
<reference evidence="3" key="1">
    <citation type="journal article" date="2011" name="Proc. Natl. Acad. Sci. U.S.A.">
        <title>Obligate biotrophy features unraveled by the genomic analysis of rust fungi.</title>
        <authorList>
            <person name="Duplessis S."/>
            <person name="Cuomo C.A."/>
            <person name="Lin Y.-C."/>
            <person name="Aerts A."/>
            <person name="Tisserant E."/>
            <person name="Veneault-Fourrey C."/>
            <person name="Joly D.L."/>
            <person name="Hacquard S."/>
            <person name="Amselem J."/>
            <person name="Cantarel B.L."/>
            <person name="Chiu R."/>
            <person name="Coutinho P.M."/>
            <person name="Feau N."/>
            <person name="Field M."/>
            <person name="Frey P."/>
            <person name="Gelhaye E."/>
            <person name="Goldberg J."/>
            <person name="Grabherr M.G."/>
            <person name="Kodira C.D."/>
            <person name="Kohler A."/>
            <person name="Kuees U."/>
            <person name="Lindquist E.A."/>
            <person name="Lucas S.M."/>
            <person name="Mago R."/>
            <person name="Mauceli E."/>
            <person name="Morin E."/>
            <person name="Murat C."/>
            <person name="Pangilinan J.L."/>
            <person name="Park R."/>
            <person name="Pearson M."/>
            <person name="Quesneville H."/>
            <person name="Rouhier N."/>
            <person name="Sakthikumar S."/>
            <person name="Salamov A.A."/>
            <person name="Schmutz J."/>
            <person name="Selles B."/>
            <person name="Shapiro H."/>
            <person name="Tanguay P."/>
            <person name="Tuskan G.A."/>
            <person name="Henrissat B."/>
            <person name="Van de Peer Y."/>
            <person name="Rouze P."/>
            <person name="Ellis J.G."/>
            <person name="Dodds P.N."/>
            <person name="Schein J.E."/>
            <person name="Zhong S."/>
            <person name="Hamelin R.C."/>
            <person name="Grigoriev I.V."/>
            <person name="Szabo L.J."/>
            <person name="Martin F."/>
        </authorList>
    </citation>
    <scope>NUCLEOTIDE SEQUENCE [LARGE SCALE GENOMIC DNA]</scope>
    <source>
        <strain evidence="3">98AG31 / pathotype 3-4-7</strain>
    </source>
</reference>
<feature type="region of interest" description="Disordered" evidence="1">
    <location>
        <begin position="188"/>
        <end position="217"/>
    </location>
</feature>
<sequence length="431" mass="46461">MSSIMQTLTPTCLQPPPNDLLAPTRGELHILLTQHAEANGYKLATRSSEDTSVRYTCHRSGPKPSENSASQKTNCPFSFTAYQITESKVPTALHQLVNPSYIPPRVGCWTVRIKHPGHNHGPIGSETQETKCPVAESLTVIKQRSTVMLKCYSKAFAEIQDILNKYHTNTPDASTSSHQYQSKANISPLNLPSNMISFQPSPPHPNSPPNRATESPILKPSEPFIMKSAPISTTLSSISNPKRKRKIKKAPKAPEPLPTASTSPPTVLHNAVPEPPPPVQVPNLLMDVVNISRQPPATPSYALKASDSAQPNSAICLRLNPLVDYDSEALPTPAPPSPANPATSVDSPLPSPTTIIPAIITTLSPRECSGPTAPISPTDNNGDDSFDIISLLPLTSPSKHPEESCSTVNTIQTEQLTCTNVRTATLTQRDH</sequence>
<evidence type="ECO:0000313" key="2">
    <source>
        <dbReference type="EMBL" id="EGF97499.1"/>
    </source>
</evidence>
<dbReference type="EMBL" id="GL883226">
    <property type="protein sequence ID" value="EGF97499.1"/>
    <property type="molecule type" value="Genomic_DNA"/>
</dbReference>
<dbReference type="GeneID" id="18933730"/>
<dbReference type="KEGG" id="mlr:MELLADRAFT_85120"/>
<dbReference type="Proteomes" id="UP000001072">
    <property type="component" value="Unassembled WGS sequence"/>
</dbReference>
<keyword evidence="3" id="KW-1185">Reference proteome</keyword>
<feature type="compositionally biased region" description="Polar residues" evidence="1">
    <location>
        <begin position="230"/>
        <end position="240"/>
    </location>
</feature>
<feature type="region of interest" description="Disordered" evidence="1">
    <location>
        <begin position="229"/>
        <end position="267"/>
    </location>
</feature>
<gene>
    <name evidence="2" type="ORF">MELLADRAFT_85120</name>
</gene>
<protein>
    <submittedName>
        <fullName evidence="2">Uncharacterized protein</fullName>
    </submittedName>
</protein>
<dbReference type="InParanoid" id="F4SCX9"/>
<feature type="compositionally biased region" description="Polar residues" evidence="1">
    <location>
        <begin position="188"/>
        <end position="199"/>
    </location>
</feature>
<evidence type="ECO:0000313" key="3">
    <source>
        <dbReference type="Proteomes" id="UP000001072"/>
    </source>
</evidence>
<proteinExistence type="predicted"/>
<dbReference type="HOGENOM" id="CLU_636281_0_0_1"/>
<evidence type="ECO:0000256" key="1">
    <source>
        <dbReference type="SAM" id="MobiDB-lite"/>
    </source>
</evidence>
<dbReference type="VEuPathDB" id="FungiDB:MELLADRAFT_85120"/>
<dbReference type="AlphaFoldDB" id="F4SCX9"/>
<name>F4SCX9_MELLP</name>